<dbReference type="EMBL" id="JASPKY010000003">
    <property type="protein sequence ID" value="KAK9758528.1"/>
    <property type="molecule type" value="Genomic_DNA"/>
</dbReference>
<feature type="signal peptide" evidence="1">
    <location>
        <begin position="1"/>
        <end position="20"/>
    </location>
</feature>
<keyword evidence="3" id="KW-1185">Reference proteome</keyword>
<evidence type="ECO:0000256" key="1">
    <source>
        <dbReference type="SAM" id="SignalP"/>
    </source>
</evidence>
<dbReference type="Proteomes" id="UP001458880">
    <property type="component" value="Unassembled WGS sequence"/>
</dbReference>
<dbReference type="AlphaFoldDB" id="A0AAW1N9S4"/>
<keyword evidence="1" id="KW-0732">Signal</keyword>
<reference evidence="2 3" key="1">
    <citation type="journal article" date="2024" name="BMC Genomics">
        <title>De novo assembly and annotation of Popillia japonica's genome with initial clues to its potential as an invasive pest.</title>
        <authorList>
            <person name="Cucini C."/>
            <person name="Boschi S."/>
            <person name="Funari R."/>
            <person name="Cardaioli E."/>
            <person name="Iannotti N."/>
            <person name="Marturano G."/>
            <person name="Paoli F."/>
            <person name="Bruttini M."/>
            <person name="Carapelli A."/>
            <person name="Frati F."/>
            <person name="Nardi F."/>
        </authorList>
    </citation>
    <scope>NUCLEOTIDE SEQUENCE [LARGE SCALE GENOMIC DNA]</scope>
    <source>
        <strain evidence="2">DMR45628</strain>
    </source>
</reference>
<name>A0AAW1N9S4_POPJA</name>
<comment type="caution">
    <text evidence="2">The sequence shown here is derived from an EMBL/GenBank/DDBJ whole genome shotgun (WGS) entry which is preliminary data.</text>
</comment>
<sequence length="221" mass="24546">MIRVLILCVFVTFQTTPVKSNRISPKLDFGQDDHPVFNIKSPGITSANIKDETTVICSGSGCNKTISENSDKDIVNDVVVHVKTSVNIPKTKNETIEDTPDIPVVLGYGNSQYAPEDHNLMVTNYIGKHQVPHRNKQYVWPSEGGAVGFNPVEFKRFEKPPVWSRPVASFSSQFPARSNGYYTTCTCRNPGLNWYPTTSTWNINGRGNLNTGIDDKLAPLN</sequence>
<proteinExistence type="predicted"/>
<feature type="chain" id="PRO_5043576011" evidence="1">
    <location>
        <begin position="21"/>
        <end position="221"/>
    </location>
</feature>
<organism evidence="2 3">
    <name type="scientific">Popillia japonica</name>
    <name type="common">Japanese beetle</name>
    <dbReference type="NCBI Taxonomy" id="7064"/>
    <lineage>
        <taxon>Eukaryota</taxon>
        <taxon>Metazoa</taxon>
        <taxon>Ecdysozoa</taxon>
        <taxon>Arthropoda</taxon>
        <taxon>Hexapoda</taxon>
        <taxon>Insecta</taxon>
        <taxon>Pterygota</taxon>
        <taxon>Neoptera</taxon>
        <taxon>Endopterygota</taxon>
        <taxon>Coleoptera</taxon>
        <taxon>Polyphaga</taxon>
        <taxon>Scarabaeiformia</taxon>
        <taxon>Scarabaeidae</taxon>
        <taxon>Rutelinae</taxon>
        <taxon>Popillia</taxon>
    </lineage>
</organism>
<evidence type="ECO:0000313" key="3">
    <source>
        <dbReference type="Proteomes" id="UP001458880"/>
    </source>
</evidence>
<accession>A0AAW1N9S4</accession>
<evidence type="ECO:0000313" key="2">
    <source>
        <dbReference type="EMBL" id="KAK9758528.1"/>
    </source>
</evidence>
<gene>
    <name evidence="2" type="ORF">QE152_g423</name>
</gene>
<protein>
    <submittedName>
        <fullName evidence="2">Uncharacterized protein</fullName>
    </submittedName>
</protein>